<dbReference type="PANTHER" id="PTHR15651">
    <property type="entry name" value="ARMADILLO REPEAT-CONTAINING PROTEIN 8"/>
    <property type="match status" value="1"/>
</dbReference>
<dbReference type="Proteomes" id="UP000053617">
    <property type="component" value="Unassembled WGS sequence"/>
</dbReference>
<organism evidence="7 8">
    <name type="scientific">Rhinocladiella mackenziei CBS 650.93</name>
    <dbReference type="NCBI Taxonomy" id="1442369"/>
    <lineage>
        <taxon>Eukaryota</taxon>
        <taxon>Fungi</taxon>
        <taxon>Dikarya</taxon>
        <taxon>Ascomycota</taxon>
        <taxon>Pezizomycotina</taxon>
        <taxon>Eurotiomycetes</taxon>
        <taxon>Chaetothyriomycetidae</taxon>
        <taxon>Chaetothyriales</taxon>
        <taxon>Herpotrichiellaceae</taxon>
        <taxon>Rhinocladiella</taxon>
    </lineage>
</organism>
<evidence type="ECO:0000256" key="2">
    <source>
        <dbReference type="ARBA" id="ARBA00004496"/>
    </source>
</evidence>
<dbReference type="AlphaFoldDB" id="A0A0D2GM30"/>
<evidence type="ECO:0000256" key="4">
    <source>
        <dbReference type="ARBA" id="ARBA00022737"/>
    </source>
</evidence>
<dbReference type="SUPFAM" id="SSF48371">
    <property type="entry name" value="ARM repeat"/>
    <property type="match status" value="2"/>
</dbReference>
<keyword evidence="3" id="KW-0963">Cytoplasm</keyword>
<evidence type="ECO:0000256" key="3">
    <source>
        <dbReference type="ARBA" id="ARBA00022490"/>
    </source>
</evidence>
<dbReference type="InterPro" id="IPR000225">
    <property type="entry name" value="Armadillo"/>
</dbReference>
<feature type="region of interest" description="Disordered" evidence="6">
    <location>
        <begin position="505"/>
        <end position="537"/>
    </location>
</feature>
<sequence>MASTRRVPSSLQDLKTAAGTPRQLPALKRIKYDLTGHLSRKVEYIQHGLVPTLAKILTDTETQPTSGPAAAAAKPTLEDELTFTQVAQVLCVIAHEGPPFVQPLLETDVLQRLISFLLLPLSSKATLAILKCLNAVADNLPPSVVGHWPQNNKLADLLYSEKYIRCFGNIIGSANDTMASQQACDAILALLCKTVSLEPQKRALVDGGVLTLLSARLASFVVAEGLVPPGPDALNGESDVLARIPEPAPSFAHLSPVLESLCVLTEHSKFRTRMFLANPTIKTVLPDLRDDFSPSDIRRAPWGASYFSGAAVPRSRLQGPFDPLLPSTPVSEKSISATQSGFPPLSSVTAMPKRRASFFPTTNETPHLAVGRETVDDIEESAVISWLLYVVRESRGKRRLLAAKLLVNLYRLNFVKRERGSSFASLLVPLLTRMLNPDPPDPTRQDSFNNQLGGSHLCNGLHYTRAVPAVLAALVMDDPEMQRVAVEGRAIVHLSAGLKMTFDGPAGRKSSPWQPHKSDEIPADQTSPGNVIGRGGPTWATRREMDYREGCLQALAAIAPFEDDYRKEICDQGVLAHIIMALEPYHIQLGPHQQMEASGNSAAVILAACGAVRVLTRSVQALRTKLIEAEVAKPIIKLMSSTNSEVRIAATRVLTNLAIDFSPVKESVGESTLVKKLCEQAHSANARLRLESLWALKQLVLNASKKLKQDVVDELGSSWIKLLIKTDPIDIPDGEVIGLVEREYPPLMTYRRPSEPADDSQDVIMGEDSDGERESGLVPSGNVEAPLDQPNVFDIRHTTEDDTEIQAQLLDLLRNLFCGENASDLVKYIFDEMGQEDFLRIMLDRLRPRTSAGPTRKENYTTPAPSSIVVKVLYILVHIGACDPKWRNVIASQHALMKQVLTFCSHADREIRAQCCWIAINLTYEDDASDRSGCKQRAIELQKAGFVTHLRKLEVDPDLNVRERAKSAIHLMSKLMTS</sequence>
<dbReference type="SMART" id="SM00185">
    <property type="entry name" value="ARM"/>
    <property type="match status" value="5"/>
</dbReference>
<dbReference type="HOGENOM" id="CLU_002741_2_0_1"/>
<protein>
    <submittedName>
        <fullName evidence="7">Uncharacterized protein</fullName>
    </submittedName>
</protein>
<dbReference type="RefSeq" id="XP_013266579.1">
    <property type="nucleotide sequence ID" value="XM_013411125.1"/>
</dbReference>
<evidence type="ECO:0000256" key="1">
    <source>
        <dbReference type="ARBA" id="ARBA00004123"/>
    </source>
</evidence>
<dbReference type="GO" id="GO:0034657">
    <property type="term" value="C:GID complex"/>
    <property type="evidence" value="ECO:0007669"/>
    <property type="project" value="TreeGrafter"/>
</dbReference>
<evidence type="ECO:0000256" key="5">
    <source>
        <dbReference type="ARBA" id="ARBA00023242"/>
    </source>
</evidence>
<dbReference type="GeneID" id="25299252"/>
<dbReference type="STRING" id="1442369.A0A0D2GM30"/>
<proteinExistence type="predicted"/>
<evidence type="ECO:0000313" key="8">
    <source>
        <dbReference type="Proteomes" id="UP000053617"/>
    </source>
</evidence>
<dbReference type="EMBL" id="KN847486">
    <property type="protein sequence ID" value="KIW99442.1"/>
    <property type="molecule type" value="Genomic_DNA"/>
</dbReference>
<dbReference type="VEuPathDB" id="FungiDB:Z518_11181"/>
<dbReference type="InterPro" id="IPR016024">
    <property type="entry name" value="ARM-type_fold"/>
</dbReference>
<dbReference type="OrthoDB" id="5559898at2759"/>
<comment type="subcellular location">
    <subcellularLocation>
        <location evidence="2">Cytoplasm</location>
    </subcellularLocation>
    <subcellularLocation>
        <location evidence="1">Nucleus</location>
    </subcellularLocation>
</comment>
<accession>A0A0D2GM30</accession>
<dbReference type="InterPro" id="IPR038739">
    <property type="entry name" value="ARMC8/Vid28"/>
</dbReference>
<dbReference type="PANTHER" id="PTHR15651:SF7">
    <property type="entry name" value="ARMADILLO REPEAT-CONTAINING PROTEIN 8"/>
    <property type="match status" value="1"/>
</dbReference>
<evidence type="ECO:0000313" key="7">
    <source>
        <dbReference type="EMBL" id="KIW99442.1"/>
    </source>
</evidence>
<dbReference type="GO" id="GO:0005634">
    <property type="term" value="C:nucleus"/>
    <property type="evidence" value="ECO:0007669"/>
    <property type="project" value="UniProtKB-SubCell"/>
</dbReference>
<dbReference type="GO" id="GO:0043161">
    <property type="term" value="P:proteasome-mediated ubiquitin-dependent protein catabolic process"/>
    <property type="evidence" value="ECO:0007669"/>
    <property type="project" value="TreeGrafter"/>
</dbReference>
<dbReference type="InterPro" id="IPR011989">
    <property type="entry name" value="ARM-like"/>
</dbReference>
<reference evidence="7 8" key="1">
    <citation type="submission" date="2015-01" db="EMBL/GenBank/DDBJ databases">
        <title>The Genome Sequence of Rhinocladiella mackenzie CBS 650.93.</title>
        <authorList>
            <consortium name="The Broad Institute Genomics Platform"/>
            <person name="Cuomo C."/>
            <person name="de Hoog S."/>
            <person name="Gorbushina A."/>
            <person name="Stielow B."/>
            <person name="Teixiera M."/>
            <person name="Abouelleil A."/>
            <person name="Chapman S.B."/>
            <person name="Priest M."/>
            <person name="Young S.K."/>
            <person name="Wortman J."/>
            <person name="Nusbaum C."/>
            <person name="Birren B."/>
        </authorList>
    </citation>
    <scope>NUCLEOTIDE SEQUENCE [LARGE SCALE GENOMIC DNA]</scope>
    <source>
        <strain evidence="7 8">CBS 650.93</strain>
    </source>
</reference>
<dbReference type="Gene3D" id="1.25.10.10">
    <property type="entry name" value="Leucine-rich Repeat Variant"/>
    <property type="match status" value="3"/>
</dbReference>
<keyword evidence="8" id="KW-1185">Reference proteome</keyword>
<evidence type="ECO:0000256" key="6">
    <source>
        <dbReference type="SAM" id="MobiDB-lite"/>
    </source>
</evidence>
<keyword evidence="5" id="KW-0539">Nucleus</keyword>
<feature type="compositionally biased region" description="Acidic residues" evidence="6">
    <location>
        <begin position="756"/>
        <end position="771"/>
    </location>
</feature>
<keyword evidence="4" id="KW-0677">Repeat</keyword>
<name>A0A0D2GM30_9EURO</name>
<dbReference type="GO" id="GO:0005737">
    <property type="term" value="C:cytoplasm"/>
    <property type="evidence" value="ECO:0007669"/>
    <property type="project" value="UniProtKB-SubCell"/>
</dbReference>
<gene>
    <name evidence="7" type="ORF">Z518_11181</name>
</gene>
<feature type="region of interest" description="Disordered" evidence="6">
    <location>
        <begin position="750"/>
        <end position="784"/>
    </location>
</feature>